<evidence type="ECO:0000313" key="4">
    <source>
        <dbReference type="Proteomes" id="UP001224775"/>
    </source>
</evidence>
<evidence type="ECO:0000256" key="2">
    <source>
        <dbReference type="SAM" id="MobiDB-lite"/>
    </source>
</evidence>
<evidence type="ECO:0000313" key="3">
    <source>
        <dbReference type="EMBL" id="KAK1742053.1"/>
    </source>
</evidence>
<feature type="coiled-coil region" evidence="1">
    <location>
        <begin position="675"/>
        <end position="702"/>
    </location>
</feature>
<keyword evidence="4" id="KW-1185">Reference proteome</keyword>
<accession>A0AAD8YA77</accession>
<name>A0AAD8YA77_9STRA</name>
<comment type="caution">
    <text evidence="3">The sequence shown here is derived from an EMBL/GenBank/DDBJ whole genome shotgun (WGS) entry which is preliminary data.</text>
</comment>
<feature type="region of interest" description="Disordered" evidence="2">
    <location>
        <begin position="1"/>
        <end position="83"/>
    </location>
</feature>
<dbReference type="AlphaFoldDB" id="A0AAD8YA77"/>
<proteinExistence type="predicted"/>
<feature type="compositionally biased region" description="Low complexity" evidence="2">
    <location>
        <begin position="1"/>
        <end position="11"/>
    </location>
</feature>
<feature type="compositionally biased region" description="Acidic residues" evidence="2">
    <location>
        <begin position="46"/>
        <end position="83"/>
    </location>
</feature>
<evidence type="ECO:0000256" key="1">
    <source>
        <dbReference type="SAM" id="Coils"/>
    </source>
</evidence>
<dbReference type="EMBL" id="JATAAI010000012">
    <property type="protein sequence ID" value="KAK1742053.1"/>
    <property type="molecule type" value="Genomic_DNA"/>
</dbReference>
<organism evidence="3 4">
    <name type="scientific">Skeletonema marinoi</name>
    <dbReference type="NCBI Taxonomy" id="267567"/>
    <lineage>
        <taxon>Eukaryota</taxon>
        <taxon>Sar</taxon>
        <taxon>Stramenopiles</taxon>
        <taxon>Ochrophyta</taxon>
        <taxon>Bacillariophyta</taxon>
        <taxon>Coscinodiscophyceae</taxon>
        <taxon>Thalassiosirophycidae</taxon>
        <taxon>Thalassiosirales</taxon>
        <taxon>Skeletonemataceae</taxon>
        <taxon>Skeletonema</taxon>
        <taxon>Skeletonema marinoi-dohrnii complex</taxon>
    </lineage>
</organism>
<keyword evidence="1" id="KW-0175">Coiled coil</keyword>
<protein>
    <submittedName>
        <fullName evidence="3">Uncharacterized protein</fullName>
    </submittedName>
</protein>
<gene>
    <name evidence="3" type="ORF">QTG54_007626</name>
</gene>
<reference evidence="3" key="1">
    <citation type="submission" date="2023-06" db="EMBL/GenBank/DDBJ databases">
        <title>Survivors Of The Sea: Transcriptome response of Skeletonema marinoi to long-term dormancy.</title>
        <authorList>
            <person name="Pinder M.I.M."/>
            <person name="Kourtchenko O."/>
            <person name="Robertson E.K."/>
            <person name="Larsson T."/>
            <person name="Maumus F."/>
            <person name="Osuna-Cruz C.M."/>
            <person name="Vancaester E."/>
            <person name="Stenow R."/>
            <person name="Vandepoele K."/>
            <person name="Ploug H."/>
            <person name="Bruchert V."/>
            <person name="Godhe A."/>
            <person name="Topel M."/>
        </authorList>
    </citation>
    <scope>NUCLEOTIDE SEQUENCE</scope>
    <source>
        <strain evidence="3">R05AC</strain>
    </source>
</reference>
<sequence length="713" mass="81392">MFAPSPASSPSKPRPSKKKRDGDSPQGQPKCDSDSDSDSDSINSDPEYEFDNKSEDEDSVGDCLSDEEDNYNSDEDVMEDEDEEDLVESLLSQKVLEGAMNMVKYLVETNLILIPSQELPQLVDLQKIPQIGESKNHPIIYSAVKQEANCELRIMKLAGATTNGSKREAFLKRTHPDAHYITLFQLGSSLDSTTHEFLMTSIKKLCKEICTIEEEEALKAMTIQAALDIQSKGGGIPFTLNLLAYYINHRGALELRGLLKRFAIHLIESGFQEYAKKNIIEELSLGDDAFKCIQHEFLRGGDLLERAAEKMKDVAKELNRLLETLKKRYGVEYVEYLRRESIVVKALSSWALDIDCLGFTVAILDVMFGKGRWRNAYGDRNPCRKGEGDVYDVRGFKDNDHEFAEGNMERFVESIKSDGSGRVGVLDSNNCLFNHMGTTAAEYLEEGGWENIFELAYKFTVFGYKEKNWEYPAIILLHDPPCPIMNSNPKVKVDRKWINTSRKTSVAMTALDEFAKMLRTPDANQLFSKDFNDYLVLGNILVMQCMIEYLVVNLHLHRMAASVIAKDLRVNYNVLCQEHTGLILKGTPRLCRNKPDQKRDRHVHTKLRNALSQTKKSEQERIDNCVEILRKLLPDYTTEEDKERRLWAQKQHLKRAVGKIGLDHRIRKQILNAWKLKLKERIQDLTEEIEIEEQQNADVFAAMLARATNVNEE</sequence>
<dbReference type="Proteomes" id="UP001224775">
    <property type="component" value="Unassembled WGS sequence"/>
</dbReference>